<dbReference type="RefSeq" id="WP_096456340.1">
    <property type="nucleotide sequence ID" value="NZ_AP017369.1"/>
</dbReference>
<dbReference type="EMBL" id="AP017369">
    <property type="protein sequence ID" value="BAU96090.1"/>
    <property type="molecule type" value="Genomic_DNA"/>
</dbReference>
<name>A0A160PU62_9CORY</name>
<dbReference type="Proteomes" id="UP000218244">
    <property type="component" value="Chromosome"/>
</dbReference>
<organism evidence="2 3">
    <name type="scientific">Corynebacterium suranareeae</name>
    <dbReference type="NCBI Taxonomy" id="2506452"/>
    <lineage>
        <taxon>Bacteria</taxon>
        <taxon>Bacillati</taxon>
        <taxon>Actinomycetota</taxon>
        <taxon>Actinomycetes</taxon>
        <taxon>Mycobacteriales</taxon>
        <taxon>Corynebacteriaceae</taxon>
        <taxon>Corynebacterium</taxon>
    </lineage>
</organism>
<gene>
    <name evidence="2" type="ORF">N24_1828</name>
</gene>
<accession>A0A160PU62</accession>
<evidence type="ECO:0000313" key="2">
    <source>
        <dbReference type="EMBL" id="BAU96090.1"/>
    </source>
</evidence>
<proteinExistence type="predicted"/>
<protein>
    <submittedName>
        <fullName evidence="2">Uncharacterized protein</fullName>
    </submittedName>
</protein>
<dbReference type="AlphaFoldDB" id="A0A160PU62"/>
<evidence type="ECO:0000256" key="1">
    <source>
        <dbReference type="SAM" id="MobiDB-lite"/>
    </source>
</evidence>
<reference evidence="2 3" key="1">
    <citation type="submission" date="2016-02" db="EMBL/GenBank/DDBJ databases">
        <title>Corynebacterium glutamicum N24 whole genome sequencing project.</title>
        <authorList>
            <person name="Matsutani M."/>
            <person name="Nangtapong N."/>
            <person name="Yakushi T."/>
            <person name="Matsushita K."/>
        </authorList>
    </citation>
    <scope>NUCLEOTIDE SEQUENCE [LARGE SCALE GENOMIC DNA]</scope>
    <source>
        <strain evidence="2 3">N24</strain>
    </source>
</reference>
<feature type="region of interest" description="Disordered" evidence="1">
    <location>
        <begin position="1"/>
        <end position="24"/>
    </location>
</feature>
<sequence>MSAVENSMQHTAITRRPSRSQQQDAKAWSAFTGCTYTAALRQMMSPMAQGILGSRMSARHLIATLKNHELIGIENKHSVAPLHSGNGVRQNDYAETWRFNGKTDYVELAMVAEFLRMFDTVSELNDPDSGVHSYSLKHTAENFLAPHLDYVSNGQIIWVAAALGIPLVDHDDHSGPNVYVGIDVLEHRYVRMMVARMDDSLRPKAHHYRPAGYEFLRTGLHRAAAGELIAEKWIEPEADTAPKPFHEWMVVRASDDTVVGDISADYCAGVSDSDHGMAAHPEDFLEIFRHVGASPGIYDSAYEAVRDYYLSHKDTSPVRTVRAARSMFDDDYAATYVCPCGYGYVEEHDDERMIINCHRCATQWYFSPSNHVDSWGLLPAGVTAS</sequence>
<evidence type="ECO:0000313" key="3">
    <source>
        <dbReference type="Proteomes" id="UP000218244"/>
    </source>
</evidence>
<feature type="compositionally biased region" description="Polar residues" evidence="1">
    <location>
        <begin position="1"/>
        <end position="12"/>
    </location>
</feature>
<keyword evidence="3" id="KW-1185">Reference proteome</keyword>
<dbReference type="KEGG" id="csur:N24_1828"/>